<proteinExistence type="predicted"/>
<dbReference type="SMART" id="SM00471">
    <property type="entry name" value="HDc"/>
    <property type="match status" value="1"/>
</dbReference>
<dbReference type="Gene3D" id="1.10.3210.10">
    <property type="entry name" value="Hypothetical protein af1432"/>
    <property type="match status" value="1"/>
</dbReference>
<evidence type="ECO:0000313" key="3">
    <source>
        <dbReference type="Proteomes" id="UP000503820"/>
    </source>
</evidence>
<dbReference type="InterPro" id="IPR037522">
    <property type="entry name" value="HD_GYP_dom"/>
</dbReference>
<dbReference type="AlphaFoldDB" id="A0A7J0BRW2"/>
<evidence type="ECO:0000259" key="1">
    <source>
        <dbReference type="PROSITE" id="PS51832"/>
    </source>
</evidence>
<reference evidence="2 3" key="1">
    <citation type="submission" date="2020-05" db="EMBL/GenBank/DDBJ databases">
        <title>Draft genome sequence of Desulfovibrio psychrotolerans JS1T.</title>
        <authorList>
            <person name="Ueno A."/>
            <person name="Tamazawa S."/>
            <person name="Tamamura S."/>
            <person name="Murakami T."/>
            <person name="Kiyama T."/>
            <person name="Inomata H."/>
            <person name="Amano Y."/>
            <person name="Miyakawa K."/>
            <person name="Tamaki H."/>
            <person name="Naganuma T."/>
            <person name="Kaneko K."/>
        </authorList>
    </citation>
    <scope>NUCLEOTIDE SEQUENCE [LARGE SCALE GENOMIC DNA]</scope>
    <source>
        <strain evidence="2 3">JS1</strain>
    </source>
</reference>
<dbReference type="PROSITE" id="PS51832">
    <property type="entry name" value="HD_GYP"/>
    <property type="match status" value="1"/>
</dbReference>
<dbReference type="InterPro" id="IPR052020">
    <property type="entry name" value="Cyclic_di-GMP/3'3'-cGAMP_PDE"/>
</dbReference>
<dbReference type="RefSeq" id="WP_174409101.1">
    <property type="nucleotide sequence ID" value="NZ_BLVP01000006.1"/>
</dbReference>
<dbReference type="PANTHER" id="PTHR45228:SF4">
    <property type="entry name" value="LIPOPROTEIN"/>
    <property type="match status" value="1"/>
</dbReference>
<dbReference type="InterPro" id="IPR003607">
    <property type="entry name" value="HD/PDEase_dom"/>
</dbReference>
<dbReference type="Proteomes" id="UP000503820">
    <property type="component" value="Unassembled WGS sequence"/>
</dbReference>
<sequence>MKLASRATALCTPHVLPEPTHCPGPQKACPGNRVLTGHDPVSRSLHQFAESLGNAIDAKDPHTSCHSEEVAVIAQAIGQKLGLRCHDADILHIAGHLHDIGKIGVPDCVLQKQGSLTEEEWLLVRQHPVIGANIVRPVQAFSDMTGIRAMILHHHERYDGTGYPHGLAGDSIPLGARIIAVADSLSAMLQNRPYRPCMAFEQAVEEVRACAGAQFDPMIVRAFLGARNTIQDLVTMLKESDACECAAPFSAVANTAETQGSLTRIK</sequence>
<feature type="domain" description="HD-GYP" evidence="1">
    <location>
        <begin position="41"/>
        <end position="239"/>
    </location>
</feature>
<dbReference type="CDD" id="cd00077">
    <property type="entry name" value="HDc"/>
    <property type="match status" value="1"/>
</dbReference>
<dbReference type="EMBL" id="BLVP01000006">
    <property type="protein sequence ID" value="GFM36419.1"/>
    <property type="molecule type" value="Genomic_DNA"/>
</dbReference>
<gene>
    <name evidence="2" type="ORF">DSM19430T_11030</name>
</gene>
<protein>
    <recommendedName>
        <fullName evidence="1">HD-GYP domain-containing protein</fullName>
    </recommendedName>
</protein>
<dbReference type="PANTHER" id="PTHR45228">
    <property type="entry name" value="CYCLIC DI-GMP PHOSPHODIESTERASE TM_0186-RELATED"/>
    <property type="match status" value="1"/>
</dbReference>
<evidence type="ECO:0000313" key="2">
    <source>
        <dbReference type="EMBL" id="GFM36419.1"/>
    </source>
</evidence>
<keyword evidence="3" id="KW-1185">Reference proteome</keyword>
<dbReference type="Pfam" id="PF13487">
    <property type="entry name" value="HD_5"/>
    <property type="match status" value="1"/>
</dbReference>
<dbReference type="SUPFAM" id="SSF109604">
    <property type="entry name" value="HD-domain/PDEase-like"/>
    <property type="match status" value="1"/>
</dbReference>
<comment type="caution">
    <text evidence="2">The sequence shown here is derived from an EMBL/GenBank/DDBJ whole genome shotgun (WGS) entry which is preliminary data.</text>
</comment>
<name>A0A7J0BRW2_9BACT</name>
<organism evidence="2 3">
    <name type="scientific">Desulfovibrio psychrotolerans</name>
    <dbReference type="NCBI Taxonomy" id="415242"/>
    <lineage>
        <taxon>Bacteria</taxon>
        <taxon>Pseudomonadati</taxon>
        <taxon>Thermodesulfobacteriota</taxon>
        <taxon>Desulfovibrionia</taxon>
        <taxon>Desulfovibrionales</taxon>
        <taxon>Desulfovibrionaceae</taxon>
        <taxon>Desulfovibrio</taxon>
    </lineage>
</organism>
<accession>A0A7J0BRW2</accession>